<dbReference type="HOGENOM" id="CLU_943240_0_0_1"/>
<keyword evidence="3" id="KW-1185">Reference proteome</keyword>
<feature type="compositionally biased region" description="Polar residues" evidence="1">
    <location>
        <begin position="230"/>
        <end position="243"/>
    </location>
</feature>
<accession>K5Y0T7</accession>
<sequence>MATFVYWNEHLFGESSSRGKFFDFGENTADDDDDEMASHCRAVLQSQDHSTPTPYTQPLASHPLPGTSAQTSFPLSTTSTHNLSYSSTHWTLARSDAEVSSPSVTPHAILDSPRTTRAPLPMSAAQPRHLSITTGASAPISAPQPGSIHLVSENGNEDRDVQDTASDSDTTPPASAFSQSPNPILATSMTPSDNDSELVQQFHAHLSLVDTQPSVSPDGSSIALGPSVGPGSSLNTNHATQPQVVRRGRPAGRVPRTSKQAPGPSRSSSRQVTVAAAPTEIRSRLRTRTNALGRS</sequence>
<evidence type="ECO:0000313" key="2">
    <source>
        <dbReference type="EMBL" id="EKM81395.1"/>
    </source>
</evidence>
<reference evidence="3" key="1">
    <citation type="journal article" date="2012" name="Proc. Natl. Acad. Sci. U.S.A.">
        <title>Genome sequence of the button mushroom Agaricus bisporus reveals mechanisms governing adaptation to a humic-rich ecological niche.</title>
        <authorList>
            <person name="Morin E."/>
            <person name="Kohler A."/>
            <person name="Baker A.R."/>
            <person name="Foulongne-Oriol M."/>
            <person name="Lombard V."/>
            <person name="Nagy L.G."/>
            <person name="Ohm R.A."/>
            <person name="Patyshakuliyeva A."/>
            <person name="Brun A."/>
            <person name="Aerts A.L."/>
            <person name="Bailey A.M."/>
            <person name="Billette C."/>
            <person name="Coutinho P.M."/>
            <person name="Deakin G."/>
            <person name="Doddapaneni H."/>
            <person name="Floudas D."/>
            <person name="Grimwood J."/>
            <person name="Hilden K."/>
            <person name="Kuees U."/>
            <person name="LaButti K.M."/>
            <person name="Lapidus A."/>
            <person name="Lindquist E.A."/>
            <person name="Lucas S.M."/>
            <person name="Murat C."/>
            <person name="Riley R.W."/>
            <person name="Salamov A.A."/>
            <person name="Schmutz J."/>
            <person name="Subramanian V."/>
            <person name="Woesten H.A.B."/>
            <person name="Xu J."/>
            <person name="Eastwood D.C."/>
            <person name="Foster G.D."/>
            <person name="Sonnenberg A.S."/>
            <person name="Cullen D."/>
            <person name="de Vries R.P."/>
            <person name="Lundell T."/>
            <person name="Hibbett D.S."/>
            <person name="Henrissat B."/>
            <person name="Burton K.S."/>
            <person name="Kerrigan R.W."/>
            <person name="Challen M.P."/>
            <person name="Grigoriev I.V."/>
            <person name="Martin F."/>
        </authorList>
    </citation>
    <scope>NUCLEOTIDE SEQUENCE [LARGE SCALE GENOMIC DNA]</scope>
    <source>
        <strain evidence="3">JB137-S8 / ATCC MYA-4627 / FGSC 10392</strain>
    </source>
</reference>
<proteinExistence type="predicted"/>
<organism evidence="2 3">
    <name type="scientific">Agaricus bisporus var. burnettii (strain JB137-S8 / ATCC MYA-4627 / FGSC 10392)</name>
    <name type="common">White button mushroom</name>
    <dbReference type="NCBI Taxonomy" id="597362"/>
    <lineage>
        <taxon>Eukaryota</taxon>
        <taxon>Fungi</taxon>
        <taxon>Dikarya</taxon>
        <taxon>Basidiomycota</taxon>
        <taxon>Agaricomycotina</taxon>
        <taxon>Agaricomycetes</taxon>
        <taxon>Agaricomycetidae</taxon>
        <taxon>Agaricales</taxon>
        <taxon>Agaricineae</taxon>
        <taxon>Agaricaceae</taxon>
        <taxon>Agaricus</taxon>
    </lineage>
</organism>
<name>K5Y0T7_AGABU</name>
<feature type="region of interest" description="Disordered" evidence="1">
    <location>
        <begin position="103"/>
        <end position="194"/>
    </location>
</feature>
<evidence type="ECO:0000256" key="1">
    <source>
        <dbReference type="SAM" id="MobiDB-lite"/>
    </source>
</evidence>
<evidence type="ECO:0000313" key="3">
    <source>
        <dbReference type="Proteomes" id="UP000008493"/>
    </source>
</evidence>
<feature type="compositionally biased region" description="Polar residues" evidence="1">
    <location>
        <begin position="163"/>
        <end position="194"/>
    </location>
</feature>
<dbReference type="KEGG" id="abp:AGABI1DRAFT91102"/>
<dbReference type="RefSeq" id="XP_007328823.1">
    <property type="nucleotide sequence ID" value="XM_007328761.1"/>
</dbReference>
<dbReference type="EMBL" id="JH971388">
    <property type="protein sequence ID" value="EKM81395.1"/>
    <property type="molecule type" value="Genomic_DNA"/>
</dbReference>
<dbReference type="GeneID" id="18832397"/>
<dbReference type="Proteomes" id="UP000008493">
    <property type="component" value="Unassembled WGS sequence"/>
</dbReference>
<feature type="region of interest" description="Disordered" evidence="1">
    <location>
        <begin position="211"/>
        <end position="295"/>
    </location>
</feature>
<gene>
    <name evidence="2" type="ORF">AGABI1DRAFT_91102</name>
</gene>
<dbReference type="InParanoid" id="K5Y0T7"/>
<protein>
    <submittedName>
        <fullName evidence="2">Uncharacterized protein</fullName>
    </submittedName>
</protein>
<dbReference type="AlphaFoldDB" id="K5Y0T7"/>
<feature type="compositionally biased region" description="Polar residues" evidence="1">
    <location>
        <begin position="257"/>
        <end position="272"/>
    </location>
</feature>